<evidence type="ECO:0000313" key="4">
    <source>
        <dbReference type="Proteomes" id="UP001460270"/>
    </source>
</evidence>
<evidence type="ECO:0000313" key="3">
    <source>
        <dbReference type="EMBL" id="KAK7883018.1"/>
    </source>
</evidence>
<dbReference type="PANTHER" id="PTHR35385">
    <property type="entry name" value="PROTEIN B, PUTATIVE-RELATED-RELATED"/>
    <property type="match status" value="1"/>
</dbReference>
<keyword evidence="1" id="KW-0479">Metal-binding</keyword>
<evidence type="ECO:0000256" key="1">
    <source>
        <dbReference type="PROSITE-ProRule" id="PRU00325"/>
    </source>
</evidence>
<dbReference type="PANTHER" id="PTHR35385:SF2">
    <property type="entry name" value="PROTEIN B, PUTATIVE-RELATED"/>
    <property type="match status" value="1"/>
</dbReference>
<keyword evidence="1" id="KW-0863">Zinc-finger</keyword>
<protein>
    <recommendedName>
        <fullName evidence="2">SWIM-type domain-containing protein</fullName>
    </recommendedName>
</protein>
<reference evidence="4" key="1">
    <citation type="submission" date="2024-04" db="EMBL/GenBank/DDBJ databases">
        <title>Salinicola lusitanus LLJ914,a marine bacterium isolated from the Okinawa Trough.</title>
        <authorList>
            <person name="Li J."/>
        </authorList>
    </citation>
    <scope>NUCLEOTIDE SEQUENCE [LARGE SCALE GENOMIC DNA]</scope>
</reference>
<comment type="caution">
    <text evidence="3">The sequence shown here is derived from an EMBL/GenBank/DDBJ whole genome shotgun (WGS) entry which is preliminary data.</text>
</comment>
<keyword evidence="1" id="KW-0862">Zinc</keyword>
<evidence type="ECO:0000259" key="2">
    <source>
        <dbReference type="PROSITE" id="PS50966"/>
    </source>
</evidence>
<accession>A0AAW0MX82</accession>
<gene>
    <name evidence="3" type="ORF">WMY93_029192</name>
</gene>
<feature type="domain" description="SWIM-type" evidence="2">
    <location>
        <begin position="200"/>
        <end position="231"/>
    </location>
</feature>
<proteinExistence type="predicted"/>
<dbReference type="AlphaFoldDB" id="A0AAW0MX82"/>
<dbReference type="EMBL" id="JBBPFD010000021">
    <property type="protein sequence ID" value="KAK7883018.1"/>
    <property type="molecule type" value="Genomic_DNA"/>
</dbReference>
<dbReference type="InterPro" id="IPR007527">
    <property type="entry name" value="Znf_SWIM"/>
</dbReference>
<organism evidence="3 4">
    <name type="scientific">Mugilogobius chulae</name>
    <name type="common">yellowstripe goby</name>
    <dbReference type="NCBI Taxonomy" id="88201"/>
    <lineage>
        <taxon>Eukaryota</taxon>
        <taxon>Metazoa</taxon>
        <taxon>Chordata</taxon>
        <taxon>Craniata</taxon>
        <taxon>Vertebrata</taxon>
        <taxon>Euteleostomi</taxon>
        <taxon>Actinopterygii</taxon>
        <taxon>Neopterygii</taxon>
        <taxon>Teleostei</taxon>
        <taxon>Neoteleostei</taxon>
        <taxon>Acanthomorphata</taxon>
        <taxon>Gobiaria</taxon>
        <taxon>Gobiiformes</taxon>
        <taxon>Gobioidei</taxon>
        <taxon>Gobiidae</taxon>
        <taxon>Gobionellinae</taxon>
        <taxon>Mugilogobius</taxon>
    </lineage>
</organism>
<dbReference type="PROSITE" id="PS50966">
    <property type="entry name" value="ZF_SWIM"/>
    <property type="match status" value="1"/>
</dbReference>
<sequence>MKVGTATKLSATTYDISTKSLDMWLIEFQTINSMTLRLGNRKKETKGYVLQNYYRCQHNTRNWSPSKDPQKKLTTNPSARCGRSEIFTRGNQTNNFVEAQFLVLKDTILNRIKEYNVVALLEKITMDMEQHYKEKLLSVSDGSYDCNLRSRFSGKASSKNDRLGFRVPTEEEQRRLTSSIKEFPNDVFEVDSLSETGQRYTVDMVLGCCSCDQGKDGSPCKHQYVLWASNISNNVNFIPVSSPLLRQKLAYIALGKSLPLQHYTTLRNKVSSAEPQPNNTEYLLPVREEPQPMETTVAERFEDEASVTHSGSGTQLVQEAIAAMDDAYNVIDMLEGLAAYITCHLLTPLQVMTAILFSGKGPATIGTSGS</sequence>
<dbReference type="GO" id="GO:0008270">
    <property type="term" value="F:zinc ion binding"/>
    <property type="evidence" value="ECO:0007669"/>
    <property type="project" value="UniProtKB-KW"/>
</dbReference>
<name>A0AAW0MX82_9GOBI</name>
<keyword evidence="4" id="KW-1185">Reference proteome</keyword>
<dbReference type="Proteomes" id="UP001460270">
    <property type="component" value="Unassembled WGS sequence"/>
</dbReference>